<evidence type="ECO:0000313" key="3">
    <source>
        <dbReference type="Proteomes" id="UP000034875"/>
    </source>
</evidence>
<dbReference type="EMBL" id="LCCZ01000038">
    <property type="protein sequence ID" value="KKS42666.1"/>
    <property type="molecule type" value="Genomic_DNA"/>
</dbReference>
<gene>
    <name evidence="2" type="ORF">UV05_C0038G0001</name>
</gene>
<protein>
    <recommendedName>
        <fullName evidence="1">Pyrroline-5-carboxylate reductase catalytic N-terminal domain-containing protein</fullName>
    </recommendedName>
</protein>
<dbReference type="InterPro" id="IPR028939">
    <property type="entry name" value="P5C_Rdtase_cat_N"/>
</dbReference>
<dbReference type="Pfam" id="PF03807">
    <property type="entry name" value="F420_oxidored"/>
    <property type="match status" value="1"/>
</dbReference>
<reference evidence="2 3" key="1">
    <citation type="journal article" date="2015" name="Nature">
        <title>rRNA introns, odd ribosomes, and small enigmatic genomes across a large radiation of phyla.</title>
        <authorList>
            <person name="Brown C.T."/>
            <person name="Hug L.A."/>
            <person name="Thomas B.C."/>
            <person name="Sharon I."/>
            <person name="Castelle C.J."/>
            <person name="Singh A."/>
            <person name="Wilkins M.J."/>
            <person name="Williams K.H."/>
            <person name="Banfield J.F."/>
        </authorList>
    </citation>
    <scope>NUCLEOTIDE SEQUENCE [LARGE SCALE GENOMIC DNA]</scope>
</reference>
<sequence length="43" mass="4543">MAKLAVIGSGVVGQATGKGFIAKGHEVGLFLRRQLTARSAWIF</sequence>
<comment type="caution">
    <text evidence="2">The sequence shown here is derived from an EMBL/GenBank/DDBJ whole genome shotgun (WGS) entry which is preliminary data.</text>
</comment>
<proteinExistence type="predicted"/>
<dbReference type="InterPro" id="IPR036291">
    <property type="entry name" value="NAD(P)-bd_dom_sf"/>
</dbReference>
<evidence type="ECO:0000313" key="2">
    <source>
        <dbReference type="EMBL" id="KKS42666.1"/>
    </source>
</evidence>
<dbReference type="Gene3D" id="3.40.50.720">
    <property type="entry name" value="NAD(P)-binding Rossmann-like Domain"/>
    <property type="match status" value="1"/>
</dbReference>
<dbReference type="SUPFAM" id="SSF51735">
    <property type="entry name" value="NAD(P)-binding Rossmann-fold domains"/>
    <property type="match status" value="1"/>
</dbReference>
<accession>A0A0G1B8M0</accession>
<dbReference type="AlphaFoldDB" id="A0A0G1B8M0"/>
<dbReference type="Proteomes" id="UP000034875">
    <property type="component" value="Unassembled WGS sequence"/>
</dbReference>
<organism evidence="2 3">
    <name type="scientific">candidate division CPR1 bacterium GW2011_GWA2_42_17</name>
    <dbReference type="NCBI Taxonomy" id="1618341"/>
    <lineage>
        <taxon>Bacteria</taxon>
        <taxon>candidate division CPR1</taxon>
    </lineage>
</organism>
<feature type="domain" description="Pyrroline-5-carboxylate reductase catalytic N-terminal" evidence="1">
    <location>
        <begin position="3"/>
        <end position="36"/>
    </location>
</feature>
<name>A0A0G1B8M0_9BACT</name>
<evidence type="ECO:0000259" key="1">
    <source>
        <dbReference type="Pfam" id="PF03807"/>
    </source>
</evidence>